<dbReference type="InterPro" id="IPR004299">
    <property type="entry name" value="MBOAT_fam"/>
</dbReference>
<dbReference type="InterPro" id="IPR028362">
    <property type="entry name" value="AlgI"/>
</dbReference>
<dbReference type="STRING" id="215200.SAMN05216454_11021"/>
<keyword evidence="3 7" id="KW-1003">Cell membrane</keyword>
<evidence type="ECO:0000256" key="3">
    <source>
        <dbReference type="ARBA" id="ARBA00022475"/>
    </source>
</evidence>
<dbReference type="PIRSF" id="PIRSF500217">
    <property type="entry name" value="AlgI"/>
    <property type="match status" value="1"/>
</dbReference>
<keyword evidence="10" id="KW-1185">Reference proteome</keyword>
<organism evidence="9 10">
    <name type="scientific">Peptostreptococcus russellii</name>
    <dbReference type="NCBI Taxonomy" id="215200"/>
    <lineage>
        <taxon>Bacteria</taxon>
        <taxon>Bacillati</taxon>
        <taxon>Bacillota</taxon>
        <taxon>Clostridia</taxon>
        <taxon>Peptostreptococcales</taxon>
        <taxon>Peptostreptococcaceae</taxon>
        <taxon>Peptostreptococcus</taxon>
    </lineage>
</organism>
<feature type="transmembrane region" description="Helical" evidence="8">
    <location>
        <begin position="309"/>
        <end position="335"/>
    </location>
</feature>
<dbReference type="PIRSF" id="PIRSF016636">
    <property type="entry name" value="AlgI_DltB"/>
    <property type="match status" value="1"/>
</dbReference>
<dbReference type="GO" id="GO:0042121">
    <property type="term" value="P:alginic acid biosynthetic process"/>
    <property type="evidence" value="ECO:0007669"/>
    <property type="project" value="InterPro"/>
</dbReference>
<dbReference type="EMBL" id="FODF01000010">
    <property type="protein sequence ID" value="SEN73818.1"/>
    <property type="molecule type" value="Genomic_DNA"/>
</dbReference>
<dbReference type="AlphaFoldDB" id="A0A1H8J1H4"/>
<dbReference type="InterPro" id="IPR024194">
    <property type="entry name" value="Ac/AlaTfrase_AlgI/DltB"/>
</dbReference>
<dbReference type="Pfam" id="PF03062">
    <property type="entry name" value="MBOAT"/>
    <property type="match status" value="1"/>
</dbReference>
<keyword evidence="6 7" id="KW-0472">Membrane</keyword>
<comment type="subcellular location">
    <subcellularLocation>
        <location evidence="1">Cell membrane</location>
        <topology evidence="1">Multi-pass membrane protein</topology>
    </subcellularLocation>
</comment>
<evidence type="ECO:0000256" key="8">
    <source>
        <dbReference type="SAM" id="Phobius"/>
    </source>
</evidence>
<keyword evidence="7 9" id="KW-0808">Transferase</keyword>
<evidence type="ECO:0000256" key="6">
    <source>
        <dbReference type="ARBA" id="ARBA00023136"/>
    </source>
</evidence>
<dbReference type="PANTHER" id="PTHR13285">
    <property type="entry name" value="ACYLTRANSFERASE"/>
    <property type="match status" value="1"/>
</dbReference>
<feature type="transmembrane region" description="Helical" evidence="8">
    <location>
        <begin position="437"/>
        <end position="457"/>
    </location>
</feature>
<keyword evidence="7" id="KW-0012">Acyltransferase</keyword>
<feature type="transmembrane region" description="Helical" evidence="8">
    <location>
        <begin position="116"/>
        <end position="138"/>
    </location>
</feature>
<feature type="transmembrane region" description="Helical" evidence="8">
    <location>
        <begin position="355"/>
        <end position="371"/>
    </location>
</feature>
<feature type="transmembrane region" description="Helical" evidence="8">
    <location>
        <begin position="75"/>
        <end position="96"/>
    </location>
</feature>
<evidence type="ECO:0000256" key="1">
    <source>
        <dbReference type="ARBA" id="ARBA00004651"/>
    </source>
</evidence>
<evidence type="ECO:0000256" key="5">
    <source>
        <dbReference type="ARBA" id="ARBA00022989"/>
    </source>
</evidence>
<evidence type="ECO:0000313" key="10">
    <source>
        <dbReference type="Proteomes" id="UP000199512"/>
    </source>
</evidence>
<keyword evidence="4 8" id="KW-0812">Transmembrane</keyword>
<accession>A0A1H8J1H4</accession>
<feature type="transmembrane region" description="Helical" evidence="8">
    <location>
        <begin position="150"/>
        <end position="168"/>
    </location>
</feature>
<dbReference type="InterPro" id="IPR051085">
    <property type="entry name" value="MB_O-acyltransferase"/>
</dbReference>
<dbReference type="GO" id="GO:0005886">
    <property type="term" value="C:plasma membrane"/>
    <property type="evidence" value="ECO:0007669"/>
    <property type="project" value="UniProtKB-SubCell"/>
</dbReference>
<evidence type="ECO:0000313" key="9">
    <source>
        <dbReference type="EMBL" id="SEN73818.1"/>
    </source>
</evidence>
<reference evidence="9 10" key="1">
    <citation type="submission" date="2016-10" db="EMBL/GenBank/DDBJ databases">
        <authorList>
            <person name="de Groot N.N."/>
        </authorList>
    </citation>
    <scope>NUCLEOTIDE SEQUENCE [LARGE SCALE GENOMIC DNA]</scope>
    <source>
        <strain evidence="9 10">Calf135</strain>
    </source>
</reference>
<evidence type="ECO:0000256" key="2">
    <source>
        <dbReference type="ARBA" id="ARBA00010323"/>
    </source>
</evidence>
<evidence type="ECO:0000256" key="7">
    <source>
        <dbReference type="PIRNR" id="PIRNR016636"/>
    </source>
</evidence>
<proteinExistence type="inferred from homology"/>
<dbReference type="PANTHER" id="PTHR13285:SF18">
    <property type="entry name" value="PROTEIN-CYSTEINE N-PALMITOYLTRANSFERASE RASP"/>
    <property type="match status" value="1"/>
</dbReference>
<feature type="transmembrane region" description="Helical" evidence="8">
    <location>
        <begin position="219"/>
        <end position="239"/>
    </location>
</feature>
<dbReference type="GO" id="GO:0016746">
    <property type="term" value="F:acyltransferase activity"/>
    <property type="evidence" value="ECO:0007669"/>
    <property type="project" value="UniProtKB-KW"/>
</dbReference>
<sequence>MSFTSLTFLFLFFPIAMILHTFVPKKSRNWVLLLLSLFFYSWGDPRYLLLILLSIVVTWFGVKRMCRYKSKEEEARFNMVCLIVINVAILVFFKYYGFFIDNINMIFRTNLRIVELPLPFGISFYTFKIISYIVDVYTGRTKEQKSLVDFALYISIFPQIGAGPIIQYNQMEAELRNRVITTEKFGIGMERFIIGLGKKVLISNNLALTWAQVKSMPDLNMSAATAWIGIIAFTLQIYFDFSGYSDMAIGLGNMLGFKWPENFNYPYISKSATEFWRRWHISLGNWFKTYIYFPMGGSRCSKNKHIRNIFVVWMITGLWHGARWNFIIWGLYFGLIIYFEKTRLLSFLEKRSPKLQTLYCLLIVVIGWVMFDLQGVSNIIKYYGNMFIIGANHIVDPTAMYLLKTTWKLILLAMIGSTTLVSRVINNIKSRFGAKGYIAVSIFYIIVFILSVASLIGESYSPFLYFNF</sequence>
<dbReference type="Proteomes" id="UP000199512">
    <property type="component" value="Unassembled WGS sequence"/>
</dbReference>
<gene>
    <name evidence="9" type="ORF">SAMN05216454_11021</name>
</gene>
<evidence type="ECO:0000256" key="4">
    <source>
        <dbReference type="ARBA" id="ARBA00022692"/>
    </source>
</evidence>
<feature type="transmembrane region" description="Helical" evidence="8">
    <location>
        <begin position="45"/>
        <end position="63"/>
    </location>
</feature>
<keyword evidence="5 8" id="KW-1133">Transmembrane helix</keyword>
<feature type="transmembrane region" description="Helical" evidence="8">
    <location>
        <begin position="409"/>
        <end position="425"/>
    </location>
</feature>
<comment type="similarity">
    <text evidence="2 7">Belongs to the membrane-bound acyltransferase family.</text>
</comment>
<name>A0A1H8J1H4_9FIRM</name>
<protein>
    <submittedName>
        <fullName evidence="9">Alginate O-acetyltransferase complex protein AlgI</fullName>
    </submittedName>
</protein>
<dbReference type="OrthoDB" id="9805788at2"/>